<accession>A0A9D7F6U7</accession>
<dbReference type="NCBIfam" id="NF037959">
    <property type="entry name" value="MFS_SpdSyn"/>
    <property type="match status" value="1"/>
</dbReference>
<dbReference type="SUPFAM" id="SSF53335">
    <property type="entry name" value="S-adenosyl-L-methionine-dependent methyltransferases"/>
    <property type="match status" value="1"/>
</dbReference>
<dbReference type="PANTHER" id="PTHR43317">
    <property type="entry name" value="THERMOSPERMINE SYNTHASE ACAULIS5"/>
    <property type="match status" value="1"/>
</dbReference>
<reference evidence="3" key="1">
    <citation type="submission" date="2020-10" db="EMBL/GenBank/DDBJ databases">
        <title>Connecting structure to function with the recovery of over 1000 high-quality activated sludge metagenome-assembled genomes encoding full-length rRNA genes using long-read sequencing.</title>
        <authorList>
            <person name="Singleton C.M."/>
            <person name="Petriglieri F."/>
            <person name="Kristensen J.M."/>
            <person name="Kirkegaard R.H."/>
            <person name="Michaelsen T.Y."/>
            <person name="Andersen M.H."/>
            <person name="Karst S.M."/>
            <person name="Dueholm M.S."/>
            <person name="Nielsen P.H."/>
            <person name="Albertsen M."/>
        </authorList>
    </citation>
    <scope>NUCLEOTIDE SEQUENCE</scope>
    <source>
        <strain evidence="3">EsbW_18-Q3-R4-48_MAXAC.044</strain>
    </source>
</reference>
<feature type="transmembrane region" description="Helical" evidence="2">
    <location>
        <begin position="336"/>
        <end position="359"/>
    </location>
</feature>
<organism evidence="3 4">
    <name type="scientific">Candidatus Propionivibrio dominans</name>
    <dbReference type="NCBI Taxonomy" id="2954373"/>
    <lineage>
        <taxon>Bacteria</taxon>
        <taxon>Pseudomonadati</taxon>
        <taxon>Pseudomonadota</taxon>
        <taxon>Betaproteobacteria</taxon>
        <taxon>Rhodocyclales</taxon>
        <taxon>Rhodocyclaceae</taxon>
        <taxon>Propionivibrio</taxon>
    </lineage>
</organism>
<dbReference type="PANTHER" id="PTHR43317:SF1">
    <property type="entry name" value="THERMOSPERMINE SYNTHASE ACAULIS5"/>
    <property type="match status" value="1"/>
</dbReference>
<proteinExistence type="predicted"/>
<keyword evidence="2" id="KW-0472">Membrane</keyword>
<feature type="transmembrane region" description="Helical" evidence="2">
    <location>
        <begin position="247"/>
        <end position="264"/>
    </location>
</feature>
<feature type="transmembrane region" description="Helical" evidence="2">
    <location>
        <begin position="177"/>
        <end position="195"/>
    </location>
</feature>
<comment type="caution">
    <text evidence="3">The sequence shown here is derived from an EMBL/GenBank/DDBJ whole genome shotgun (WGS) entry which is preliminary data.</text>
</comment>
<name>A0A9D7F6U7_9RHOO</name>
<feature type="transmembrane region" description="Helical" evidence="2">
    <location>
        <begin position="276"/>
        <end position="295"/>
    </location>
</feature>
<gene>
    <name evidence="3" type="ORF">IPJ48_09045</name>
</gene>
<dbReference type="AlphaFoldDB" id="A0A9D7F6U7"/>
<dbReference type="InterPro" id="IPR036259">
    <property type="entry name" value="MFS_trans_sf"/>
</dbReference>
<feature type="transmembrane region" description="Helical" evidence="2">
    <location>
        <begin position="76"/>
        <end position="95"/>
    </location>
</feature>
<dbReference type="GO" id="GO:0006596">
    <property type="term" value="P:polyamine biosynthetic process"/>
    <property type="evidence" value="ECO:0007669"/>
    <property type="project" value="UniProtKB-KW"/>
</dbReference>
<dbReference type="InterPro" id="IPR029063">
    <property type="entry name" value="SAM-dependent_MTases_sf"/>
</dbReference>
<evidence type="ECO:0000256" key="1">
    <source>
        <dbReference type="ARBA" id="ARBA00023115"/>
    </source>
</evidence>
<feature type="transmembrane region" description="Helical" evidence="2">
    <location>
        <begin position="216"/>
        <end position="235"/>
    </location>
</feature>
<keyword evidence="2" id="KW-0812">Transmembrane</keyword>
<feature type="transmembrane region" description="Helical" evidence="2">
    <location>
        <begin position="145"/>
        <end position="165"/>
    </location>
</feature>
<protein>
    <submittedName>
        <fullName evidence="3">Fused MFS/spermidine synthase</fullName>
    </submittedName>
</protein>
<dbReference type="CDD" id="cd02440">
    <property type="entry name" value="AdoMet_MTases"/>
    <property type="match status" value="1"/>
</dbReference>
<dbReference type="Gene3D" id="3.40.50.150">
    <property type="entry name" value="Vaccinia Virus protein VP39"/>
    <property type="match status" value="1"/>
</dbReference>
<feature type="transmembrane region" description="Helical" evidence="2">
    <location>
        <begin position="41"/>
        <end position="64"/>
    </location>
</feature>
<feature type="transmembrane region" description="Helical" evidence="2">
    <location>
        <begin position="301"/>
        <end position="324"/>
    </location>
</feature>
<dbReference type="EMBL" id="JADJNC010000012">
    <property type="protein sequence ID" value="MBK7423220.1"/>
    <property type="molecule type" value="Genomic_DNA"/>
</dbReference>
<feature type="transmembrane region" description="Helical" evidence="2">
    <location>
        <begin position="107"/>
        <end position="124"/>
    </location>
</feature>
<sequence length="678" mass="75639">MKIDLRLTFHYGLTIFLSAFLLFQVQPLIGKMILPWFGGSASVWTTCMLFFQMVLLLGYFYSHWVVRFLTPYRQSLLHGSLLLISLLLIPISPSVDWKPTGAENPTLRILGLLTVSIGLPYFVLSTTGPLLQAWFARERSGLVPYRLFALSNFGSMLALLAYPIVVEPLFPTRWQSWLWSGLFACFVVACALLAWRGRNGKPIALQHHQEGPAPRWTNKLLWAALAACPSILMVADTSFLTTNIAPIPMIWVAPLALYLLSFILSFERHGWYQRKIFLPLLVVGLGALAYLPTLGLSAFPIYVSMAINLSAFFVACMVCHGELARLQPHPSHLTGYYLMLAVGGAAGGFFVGVIAPYWFNSNYELSIGILLTGLVAAIAVIPTVEFTRPRWRKLSIASTVLLLLALGWIRVDDHVNETSGAEVTLRNFYGTLQVFVKPKDDYRSMLHGQIVHGRQHIAADKLDLPTTYYSADGGAGKAMQIKAAGGPLRVGVIGLGVGTLVSYGRKGDYFRLYEIDPLVIDIARNNFSYLSRTAASTEIVLGDARLQLELEPDQQFDILVVDAFSGDSVPIHLLTREAFAQYFRHLKPDGVLAVHITNRFLDLQPVVKTAADYFGKDIRLVDFEGDRERLVFRSRWALISSDPACFKHPQLVNATKIAARPDFQLWKDDYSSIFSILM</sequence>
<evidence type="ECO:0000313" key="3">
    <source>
        <dbReference type="EMBL" id="MBK7423220.1"/>
    </source>
</evidence>
<feature type="transmembrane region" description="Helical" evidence="2">
    <location>
        <begin position="365"/>
        <end position="384"/>
    </location>
</feature>
<evidence type="ECO:0000256" key="2">
    <source>
        <dbReference type="SAM" id="Phobius"/>
    </source>
</evidence>
<feature type="transmembrane region" description="Helical" evidence="2">
    <location>
        <begin position="391"/>
        <end position="409"/>
    </location>
</feature>
<evidence type="ECO:0000313" key="4">
    <source>
        <dbReference type="Proteomes" id="UP000886602"/>
    </source>
</evidence>
<dbReference type="SUPFAM" id="SSF103473">
    <property type="entry name" value="MFS general substrate transporter"/>
    <property type="match status" value="1"/>
</dbReference>
<feature type="transmembrane region" description="Helical" evidence="2">
    <location>
        <begin position="7"/>
        <end position="29"/>
    </location>
</feature>
<keyword evidence="1" id="KW-0620">Polyamine biosynthesis</keyword>
<dbReference type="Proteomes" id="UP000886602">
    <property type="component" value="Unassembled WGS sequence"/>
</dbReference>
<keyword evidence="2" id="KW-1133">Transmembrane helix</keyword>